<evidence type="ECO:0000256" key="7">
    <source>
        <dbReference type="ARBA" id="ARBA00023136"/>
    </source>
</evidence>
<protein>
    <recommendedName>
        <fullName evidence="8">Permease IIC component</fullName>
    </recommendedName>
</protein>
<evidence type="ECO:0000256" key="4">
    <source>
        <dbReference type="ARBA" id="ARBA00022597"/>
    </source>
</evidence>
<sequence length="442" mass="47871">MKFFDFLENKLMPVFAKIATQRHISAIRDGVIVSIPFTVIGGFSLIIANPPFDPNRTTGGFARAWLDFATTYKFNLSMPYYMTMAIMSLFIAMGIGYSLARHYKLNQLNGAVLSAMTFLLMAAQALNVDGVGRVLPATYLDGTGIFTAIIAGILSVEVLRLLKVRNWTIRMPDGVPPAIANSFDSLVPAFVLVILTFPITLVLKSLTGVPFPQMIMNAFKPLVGAVDSPFGVFFSALLAQLLWSVGIHGASTVRAVILPFKQANLAANAAAHMAGEAMPHIFTPMFWSAFMTIGGSGATLALVFFYLKSRSTQLRSTGKLALLPAIFNINEPIIFGTPMVFNPTMFIPFVLAQPICGVIAYYATKLGLVGRIFADVPWTTPAPLGAMIAAADWRAAVLVLFLACVAGAIYYPFYKVYERQLLRQEAQAGAAEAERPAPSVAD</sequence>
<dbReference type="InterPro" id="IPR051088">
    <property type="entry name" value="PTS_Sugar-EIIC/EIIB"/>
</dbReference>
<feature type="transmembrane region" description="Helical" evidence="9">
    <location>
        <begin position="80"/>
        <end position="100"/>
    </location>
</feature>
<dbReference type="Proteomes" id="UP001519289">
    <property type="component" value="Unassembled WGS sequence"/>
</dbReference>
<keyword evidence="2 8" id="KW-0813">Transport</keyword>
<dbReference type="PROSITE" id="PS51105">
    <property type="entry name" value="PTS_EIIC_TYPE_3"/>
    <property type="match status" value="1"/>
</dbReference>
<dbReference type="InterPro" id="IPR004501">
    <property type="entry name" value="PTS_EIIC_3"/>
</dbReference>
<evidence type="ECO:0000256" key="9">
    <source>
        <dbReference type="SAM" id="Phobius"/>
    </source>
</evidence>
<keyword evidence="4 8" id="KW-0762">Sugar transport</keyword>
<keyword evidence="3 8" id="KW-1003">Cell membrane</keyword>
<dbReference type="InterPro" id="IPR004796">
    <property type="entry name" value="PTS_IIC_cello"/>
</dbReference>
<dbReference type="PIRSF" id="PIRSF006351">
    <property type="entry name" value="PTS_EIIC-Cellobiose"/>
    <property type="match status" value="1"/>
</dbReference>
<evidence type="ECO:0000259" key="10">
    <source>
        <dbReference type="PROSITE" id="PS51105"/>
    </source>
</evidence>
<keyword evidence="7 8" id="KW-0472">Membrane</keyword>
<gene>
    <name evidence="11" type="ORF">J2Z79_003591</name>
</gene>
<keyword evidence="6 9" id="KW-1133">Transmembrane helix</keyword>
<feature type="transmembrane region" description="Helical" evidence="9">
    <location>
        <begin position="393"/>
        <end position="413"/>
    </location>
</feature>
<reference evidence="11 12" key="1">
    <citation type="submission" date="2021-03" db="EMBL/GenBank/DDBJ databases">
        <title>Genomic Encyclopedia of Type Strains, Phase IV (KMG-IV): sequencing the most valuable type-strain genomes for metagenomic binning, comparative biology and taxonomic classification.</title>
        <authorList>
            <person name="Goeker M."/>
        </authorList>
    </citation>
    <scope>NUCLEOTIDE SEQUENCE [LARGE SCALE GENOMIC DNA]</scope>
    <source>
        <strain evidence="11 12">DSM 27138</strain>
    </source>
</reference>
<name>A0ABS4JX77_9FIRM</name>
<comment type="caution">
    <text evidence="11">The sequence shown here is derived from an EMBL/GenBank/DDBJ whole genome shotgun (WGS) entry which is preliminary data.</text>
</comment>
<dbReference type="NCBIfam" id="TIGR00410">
    <property type="entry name" value="lacE"/>
    <property type="match status" value="1"/>
</dbReference>
<organism evidence="11 12">
    <name type="scientific">Symbiobacterium terraclitae</name>
    <dbReference type="NCBI Taxonomy" id="557451"/>
    <lineage>
        <taxon>Bacteria</taxon>
        <taxon>Bacillati</taxon>
        <taxon>Bacillota</taxon>
        <taxon>Clostridia</taxon>
        <taxon>Eubacteriales</taxon>
        <taxon>Symbiobacteriaceae</taxon>
        <taxon>Symbiobacterium</taxon>
    </lineage>
</organism>
<dbReference type="Pfam" id="PF02378">
    <property type="entry name" value="PTS_EIIC"/>
    <property type="match status" value="1"/>
</dbReference>
<feature type="transmembrane region" description="Helical" evidence="9">
    <location>
        <begin position="145"/>
        <end position="162"/>
    </location>
</feature>
<evidence type="ECO:0000313" key="12">
    <source>
        <dbReference type="Proteomes" id="UP001519289"/>
    </source>
</evidence>
<comment type="subcellular location">
    <subcellularLocation>
        <location evidence="1">Cell membrane</location>
        <topology evidence="1">Multi-pass membrane protein</topology>
    </subcellularLocation>
</comment>
<keyword evidence="12" id="KW-1185">Reference proteome</keyword>
<feature type="transmembrane region" description="Helical" evidence="9">
    <location>
        <begin position="286"/>
        <end position="307"/>
    </location>
</feature>
<evidence type="ECO:0000256" key="8">
    <source>
        <dbReference type="PIRNR" id="PIRNR006351"/>
    </source>
</evidence>
<evidence type="ECO:0000256" key="5">
    <source>
        <dbReference type="ARBA" id="ARBA00022692"/>
    </source>
</evidence>
<evidence type="ECO:0000256" key="2">
    <source>
        <dbReference type="ARBA" id="ARBA00022448"/>
    </source>
</evidence>
<comment type="function">
    <text evidence="8">The phosphoenolpyruvate-dependent sugar phosphotransferase system (PTS), a major carbohydrate active -transport system, catalyzes the phosphorylation of incoming sugar substrates concomitant with their translocation across the cell membrane.</text>
</comment>
<evidence type="ECO:0000256" key="1">
    <source>
        <dbReference type="ARBA" id="ARBA00004651"/>
    </source>
</evidence>
<proteinExistence type="predicted"/>
<dbReference type="PANTHER" id="PTHR33989:SF4">
    <property type="entry name" value="PTS SYSTEM N,N'-DIACETYLCHITOBIOSE-SPECIFIC EIIC COMPONENT"/>
    <property type="match status" value="1"/>
</dbReference>
<feature type="domain" description="PTS EIIC type-3" evidence="10">
    <location>
        <begin position="7"/>
        <end position="413"/>
    </location>
</feature>
<dbReference type="InterPro" id="IPR003352">
    <property type="entry name" value="PTS_EIIC"/>
</dbReference>
<feature type="transmembrane region" description="Helical" evidence="9">
    <location>
        <begin position="107"/>
        <end position="125"/>
    </location>
</feature>
<evidence type="ECO:0000256" key="3">
    <source>
        <dbReference type="ARBA" id="ARBA00022475"/>
    </source>
</evidence>
<dbReference type="PANTHER" id="PTHR33989">
    <property type="match status" value="1"/>
</dbReference>
<dbReference type="RefSeq" id="WP_209468237.1">
    <property type="nucleotide sequence ID" value="NZ_JAGGLG010000051.1"/>
</dbReference>
<evidence type="ECO:0000256" key="6">
    <source>
        <dbReference type="ARBA" id="ARBA00022989"/>
    </source>
</evidence>
<dbReference type="EMBL" id="JAGGLG010000051">
    <property type="protein sequence ID" value="MBP2020137.1"/>
    <property type="molecule type" value="Genomic_DNA"/>
</dbReference>
<accession>A0ABS4JX77</accession>
<feature type="transmembrane region" description="Helical" evidence="9">
    <location>
        <begin position="30"/>
        <end position="48"/>
    </location>
</feature>
<feature type="transmembrane region" description="Helical" evidence="9">
    <location>
        <begin position="183"/>
        <end position="203"/>
    </location>
</feature>
<evidence type="ECO:0000313" key="11">
    <source>
        <dbReference type="EMBL" id="MBP2020137.1"/>
    </source>
</evidence>
<keyword evidence="5 9" id="KW-0812">Transmembrane</keyword>